<dbReference type="GO" id="GO:0003700">
    <property type="term" value="F:DNA-binding transcription factor activity"/>
    <property type="evidence" value="ECO:0007669"/>
    <property type="project" value="InterPro"/>
</dbReference>
<comment type="function">
    <text evidence="1">Putative transcription factor.</text>
</comment>
<dbReference type="PANTHER" id="PTHR46373">
    <property type="entry name" value="PROTEIN RKD4"/>
    <property type="match status" value="1"/>
</dbReference>
<evidence type="ECO:0000256" key="4">
    <source>
        <dbReference type="ARBA" id="ARBA00023125"/>
    </source>
</evidence>
<feature type="domain" description="RWP-RK" evidence="8">
    <location>
        <begin position="597"/>
        <end position="688"/>
    </location>
</feature>
<feature type="region of interest" description="Disordered" evidence="7">
    <location>
        <begin position="551"/>
        <end position="611"/>
    </location>
</feature>
<keyword evidence="6" id="KW-0539">Nucleus</keyword>
<protein>
    <submittedName>
        <fullName evidence="9">RWP-RK domain-containing protein</fullName>
    </submittedName>
</protein>
<keyword evidence="2" id="KW-0805">Transcription regulation</keyword>
<accession>A0A1Y1HUF0</accession>
<evidence type="ECO:0000313" key="10">
    <source>
        <dbReference type="Proteomes" id="UP000054558"/>
    </source>
</evidence>
<sequence>MIAESPAPTWADVMPRHQGMGAQPQGRSPSPEDHSPPGFKLDAIAVFQDREKQENIRSVQIYSQGGQYMALQQGFSLVPTGYYALHEPFGIFFSSEAESLRFMVRQKADRDWTCILDYADYLPAPASINPLLSPKSNPLLNMLPTIANDLTYVETVIELAKLGGQPAESASAACSKTSFATAGFGSNWARTPECRSFEELILRSPSPPGEMEPIPEVLGSFSLSAPPPNPSVAPPKENLHPLFPKAPSAPPVPVSNGFNTADSFTLTFPPPLPAPLTNFVPPPPTPTKPDAAQYGPARLRLAPPPEFLHSFSGPPPRKLSSPMGTVFLNIRAPKKLSPRFGGPGDAPREEPSTSSATSNLKGPSAEAPQSALSKVARAENAPGGSPEGQVRAEELELPIPRQGVKLTRAEKAAISSGDTWQQSKAPGDETSPIRGAGNRAIREGDPTSPAQLNLGGTFLSIYRSLQGEDLASLQGGGEIRLPCEPPEVESSDSGEKSWPGEPTISSLLPACSDPVFLELEDLPGANNCPGISNRAEEMDCVETRHCPEDANRAQEDAGGSPRAASSSESSQEMELDTGAPGEAESSPYPLKGPVLSGLTPAKSRFRPPDGFRAPLKRAGKLTVEDLTPYFDMPMSEACKALGIGSTVLKRRCRDLNIPRWPYRKVKSIEGLIRAINELGPSAEGTSAKQVEETLQRLEGEKKRISESPGLTMAQETKKFRQACFNASHKAKKSSKTSAGSRC</sequence>
<evidence type="ECO:0000259" key="8">
    <source>
        <dbReference type="PROSITE" id="PS51519"/>
    </source>
</evidence>
<proteinExistence type="predicted"/>
<feature type="region of interest" description="Disordered" evidence="7">
    <location>
        <begin position="330"/>
        <end position="452"/>
    </location>
</feature>
<dbReference type="Pfam" id="PF02042">
    <property type="entry name" value="RWP-RK"/>
    <property type="match status" value="1"/>
</dbReference>
<keyword evidence="4" id="KW-0238">DNA-binding</keyword>
<keyword evidence="5" id="KW-0804">Transcription</keyword>
<feature type="region of interest" description="Disordered" evidence="7">
    <location>
        <begin position="473"/>
        <end position="505"/>
    </location>
</feature>
<dbReference type="Proteomes" id="UP000054558">
    <property type="component" value="Unassembled WGS sequence"/>
</dbReference>
<evidence type="ECO:0000313" key="9">
    <source>
        <dbReference type="EMBL" id="GAQ80799.1"/>
    </source>
</evidence>
<dbReference type="STRING" id="105231.A0A1Y1HUF0"/>
<evidence type="ECO:0000256" key="3">
    <source>
        <dbReference type="ARBA" id="ARBA00023054"/>
    </source>
</evidence>
<dbReference type="OrthoDB" id="6270329at2759"/>
<evidence type="ECO:0000256" key="1">
    <source>
        <dbReference type="ARBA" id="ARBA00004049"/>
    </source>
</evidence>
<evidence type="ECO:0000256" key="2">
    <source>
        <dbReference type="ARBA" id="ARBA00023015"/>
    </source>
</evidence>
<organism evidence="9 10">
    <name type="scientific">Klebsormidium nitens</name>
    <name type="common">Green alga</name>
    <name type="synonym">Ulothrix nitens</name>
    <dbReference type="NCBI Taxonomy" id="105231"/>
    <lineage>
        <taxon>Eukaryota</taxon>
        <taxon>Viridiplantae</taxon>
        <taxon>Streptophyta</taxon>
        <taxon>Klebsormidiophyceae</taxon>
        <taxon>Klebsormidiales</taxon>
        <taxon>Klebsormidiaceae</taxon>
        <taxon>Klebsormidium</taxon>
    </lineage>
</organism>
<dbReference type="OMA" id="GANTGNC"/>
<dbReference type="PANTHER" id="PTHR46373:SF2">
    <property type="entry name" value="RWP-RK DOMAIN-CONTAINING PROTEIN"/>
    <property type="match status" value="1"/>
</dbReference>
<dbReference type="InterPro" id="IPR044607">
    <property type="entry name" value="RKD-like"/>
</dbReference>
<reference evidence="9 10" key="1">
    <citation type="journal article" date="2014" name="Nat. Commun.">
        <title>Klebsormidium flaccidum genome reveals primary factors for plant terrestrial adaptation.</title>
        <authorList>
            <person name="Hori K."/>
            <person name="Maruyama F."/>
            <person name="Fujisawa T."/>
            <person name="Togashi T."/>
            <person name="Yamamoto N."/>
            <person name="Seo M."/>
            <person name="Sato S."/>
            <person name="Yamada T."/>
            <person name="Mori H."/>
            <person name="Tajima N."/>
            <person name="Moriyama T."/>
            <person name="Ikeuchi M."/>
            <person name="Watanabe M."/>
            <person name="Wada H."/>
            <person name="Kobayashi K."/>
            <person name="Saito M."/>
            <person name="Masuda T."/>
            <person name="Sasaki-Sekimoto Y."/>
            <person name="Mashiguchi K."/>
            <person name="Awai K."/>
            <person name="Shimojima M."/>
            <person name="Masuda S."/>
            <person name="Iwai M."/>
            <person name="Nobusawa T."/>
            <person name="Narise T."/>
            <person name="Kondo S."/>
            <person name="Saito H."/>
            <person name="Sato R."/>
            <person name="Murakawa M."/>
            <person name="Ihara Y."/>
            <person name="Oshima-Yamada Y."/>
            <person name="Ohtaka K."/>
            <person name="Satoh M."/>
            <person name="Sonobe K."/>
            <person name="Ishii M."/>
            <person name="Ohtani R."/>
            <person name="Kanamori-Sato M."/>
            <person name="Honoki R."/>
            <person name="Miyazaki D."/>
            <person name="Mochizuki H."/>
            <person name="Umetsu J."/>
            <person name="Higashi K."/>
            <person name="Shibata D."/>
            <person name="Kamiya Y."/>
            <person name="Sato N."/>
            <person name="Nakamura Y."/>
            <person name="Tabata S."/>
            <person name="Ida S."/>
            <person name="Kurokawa K."/>
            <person name="Ohta H."/>
        </authorList>
    </citation>
    <scope>NUCLEOTIDE SEQUENCE [LARGE SCALE GENOMIC DNA]</scope>
    <source>
        <strain evidence="9 10">NIES-2285</strain>
    </source>
</reference>
<feature type="compositionally biased region" description="Polar residues" evidence="7">
    <location>
        <begin position="352"/>
        <end position="361"/>
    </location>
</feature>
<evidence type="ECO:0000256" key="7">
    <source>
        <dbReference type="SAM" id="MobiDB-lite"/>
    </source>
</evidence>
<dbReference type="AlphaFoldDB" id="A0A1Y1HUF0"/>
<feature type="region of interest" description="Disordered" evidence="7">
    <location>
        <begin position="1"/>
        <end position="39"/>
    </location>
</feature>
<dbReference type="PROSITE" id="PS51519">
    <property type="entry name" value="RWP_RK"/>
    <property type="match status" value="1"/>
</dbReference>
<keyword evidence="10" id="KW-1185">Reference proteome</keyword>
<dbReference type="GO" id="GO:0003677">
    <property type="term" value="F:DNA binding"/>
    <property type="evidence" value="ECO:0007669"/>
    <property type="project" value="UniProtKB-KW"/>
</dbReference>
<evidence type="ECO:0000256" key="5">
    <source>
        <dbReference type="ARBA" id="ARBA00023163"/>
    </source>
</evidence>
<gene>
    <name evidence="9" type="ORF">KFL_000630010</name>
</gene>
<name>A0A1Y1HUF0_KLENI</name>
<evidence type="ECO:0000256" key="6">
    <source>
        <dbReference type="ARBA" id="ARBA00023242"/>
    </source>
</evidence>
<dbReference type="EMBL" id="DF237012">
    <property type="protein sequence ID" value="GAQ80799.1"/>
    <property type="molecule type" value="Genomic_DNA"/>
</dbReference>
<keyword evidence="3" id="KW-0175">Coiled coil</keyword>
<dbReference type="InterPro" id="IPR003035">
    <property type="entry name" value="RWP-RK_dom"/>
</dbReference>